<evidence type="ECO:0000256" key="9">
    <source>
        <dbReference type="HAMAP-Rule" id="MF_00237"/>
    </source>
</evidence>
<dbReference type="OrthoDB" id="9816005at2"/>
<dbReference type="GO" id="GO:0043953">
    <property type="term" value="P:protein transport by the Tat complex"/>
    <property type="evidence" value="ECO:0007669"/>
    <property type="project" value="UniProtKB-UniRule"/>
</dbReference>
<reference evidence="11 12" key="1">
    <citation type="submission" date="2019-05" db="EMBL/GenBank/DDBJ databases">
        <title>OXA-830, a novel chromosomally encoded expanded-spectrum class D beta-lactamase in Aeromonas simiae.</title>
        <authorList>
            <person name="Zhou W."/>
            <person name="Chen Q."/>
        </authorList>
    </citation>
    <scope>NUCLEOTIDE SEQUENCE [LARGE SCALE GENOMIC DNA]</scope>
    <source>
        <strain evidence="11 12">A6</strain>
    </source>
</reference>
<feature type="compositionally biased region" description="Basic and acidic residues" evidence="10">
    <location>
        <begin position="126"/>
        <end position="137"/>
    </location>
</feature>
<comment type="function">
    <text evidence="9">Part of the twin-arginine translocation (Tat) system that transports large folded proteins containing a characteristic twin-arginine motif in their signal peptide across membranes. Together with TatC, TatB is part of a receptor directly interacting with Tat signal peptides. TatB may form an oligomeric binding site that transiently accommodates folded Tat precursor proteins before their translocation.</text>
</comment>
<keyword evidence="6 9" id="KW-1133">Transmembrane helix</keyword>
<dbReference type="Proteomes" id="UP000594034">
    <property type="component" value="Chromosome"/>
</dbReference>
<dbReference type="EMBL" id="CP040449">
    <property type="protein sequence ID" value="QFI56528.1"/>
    <property type="molecule type" value="Genomic_DNA"/>
</dbReference>
<comment type="similarity">
    <text evidence="9">Belongs to the TatB family.</text>
</comment>
<evidence type="ECO:0000256" key="8">
    <source>
        <dbReference type="ARBA" id="ARBA00023136"/>
    </source>
</evidence>
<keyword evidence="5 9" id="KW-0653">Protein transport</keyword>
<dbReference type="GO" id="GO:0033281">
    <property type="term" value="C:TAT protein transport complex"/>
    <property type="evidence" value="ECO:0007669"/>
    <property type="project" value="UniProtKB-UniRule"/>
</dbReference>
<evidence type="ECO:0000256" key="10">
    <source>
        <dbReference type="SAM" id="MobiDB-lite"/>
    </source>
</evidence>
<feature type="region of interest" description="Disordered" evidence="10">
    <location>
        <begin position="90"/>
        <end position="137"/>
    </location>
</feature>
<keyword evidence="8 9" id="KW-0472">Membrane</keyword>
<evidence type="ECO:0000313" key="11">
    <source>
        <dbReference type="EMBL" id="QFI56528.1"/>
    </source>
</evidence>
<dbReference type="InterPro" id="IPR003369">
    <property type="entry name" value="TatA/B/E"/>
</dbReference>
<evidence type="ECO:0000256" key="7">
    <source>
        <dbReference type="ARBA" id="ARBA00023010"/>
    </source>
</evidence>
<evidence type="ECO:0000256" key="3">
    <source>
        <dbReference type="ARBA" id="ARBA00022475"/>
    </source>
</evidence>
<gene>
    <name evidence="9 11" type="primary">tatB</name>
    <name evidence="11" type="ORF">FE240_18745</name>
</gene>
<dbReference type="AlphaFoldDB" id="A0A5J6X2R3"/>
<sequence>MFDIGFWELILVGVVALLVLGPERLPVAVRTLAHWIKLIRSTANAVKAELTEELRIQELHNDLKKAEQLNMQNLSPDLQASLDELRSAAASVNRPYAQPEATPEAAQAESLTTLNPAPAAEPVTAKPEDQDKQEAKP</sequence>
<dbReference type="NCBIfam" id="TIGR01410">
    <property type="entry name" value="tatB"/>
    <property type="match status" value="1"/>
</dbReference>
<keyword evidence="12" id="KW-1185">Reference proteome</keyword>
<dbReference type="PRINTS" id="PR01506">
    <property type="entry name" value="TATBPROTEIN"/>
</dbReference>
<dbReference type="InterPro" id="IPR018448">
    <property type="entry name" value="TatB"/>
</dbReference>
<comment type="subcellular location">
    <subcellularLocation>
        <location evidence="9">Cell membrane</location>
        <topology evidence="9">Single-pass membrane protein</topology>
    </subcellularLocation>
    <subcellularLocation>
        <location evidence="1">Membrane</location>
        <topology evidence="1">Single-pass membrane protein</topology>
    </subcellularLocation>
</comment>
<protein>
    <recommendedName>
        <fullName evidence="9">Sec-independent protein translocase protein TatB</fullName>
    </recommendedName>
</protein>
<dbReference type="GO" id="GO:0008320">
    <property type="term" value="F:protein transmembrane transporter activity"/>
    <property type="evidence" value="ECO:0007669"/>
    <property type="project" value="UniProtKB-UniRule"/>
</dbReference>
<comment type="subunit">
    <text evidence="9">The Tat system comprises two distinct complexes: a TatABC complex, containing multiple copies of TatA, TatB and TatC subunits, and a separate TatA complex, containing only TatA subunits. Substrates initially bind to the TatABC complex, which probably triggers association of the separate TatA complex to form the active translocon.</text>
</comment>
<keyword evidence="7 9" id="KW-0811">Translocation</keyword>
<name>A0A5J6X2R3_9GAMM</name>
<evidence type="ECO:0000256" key="5">
    <source>
        <dbReference type="ARBA" id="ARBA00022927"/>
    </source>
</evidence>
<keyword evidence="3 9" id="KW-1003">Cell membrane</keyword>
<dbReference type="Pfam" id="PF02416">
    <property type="entry name" value="TatA_B_E"/>
    <property type="match status" value="1"/>
</dbReference>
<dbReference type="RefSeq" id="WP_042044609.1">
    <property type="nucleotide sequence ID" value="NZ_CDBY01000005.1"/>
</dbReference>
<keyword evidence="2 9" id="KW-0813">Transport</keyword>
<evidence type="ECO:0000313" key="12">
    <source>
        <dbReference type="Proteomes" id="UP000594034"/>
    </source>
</evidence>
<evidence type="ECO:0000256" key="1">
    <source>
        <dbReference type="ARBA" id="ARBA00004167"/>
    </source>
</evidence>
<evidence type="ECO:0000256" key="4">
    <source>
        <dbReference type="ARBA" id="ARBA00022692"/>
    </source>
</evidence>
<evidence type="ECO:0000256" key="2">
    <source>
        <dbReference type="ARBA" id="ARBA00022448"/>
    </source>
</evidence>
<proteinExistence type="inferred from homology"/>
<feature type="compositionally biased region" description="Low complexity" evidence="10">
    <location>
        <begin position="97"/>
        <end position="109"/>
    </location>
</feature>
<dbReference type="Gene3D" id="1.20.5.3310">
    <property type="match status" value="1"/>
</dbReference>
<dbReference type="PANTHER" id="PTHR33162">
    <property type="entry name" value="SEC-INDEPENDENT PROTEIN TRANSLOCASE PROTEIN TATA, CHLOROPLASTIC"/>
    <property type="match status" value="1"/>
</dbReference>
<organism evidence="11 12">
    <name type="scientific">Aeromonas simiae</name>
    <dbReference type="NCBI Taxonomy" id="218936"/>
    <lineage>
        <taxon>Bacteria</taxon>
        <taxon>Pseudomonadati</taxon>
        <taxon>Pseudomonadota</taxon>
        <taxon>Gammaproteobacteria</taxon>
        <taxon>Aeromonadales</taxon>
        <taxon>Aeromonadaceae</taxon>
        <taxon>Aeromonas</taxon>
    </lineage>
</organism>
<accession>A0A5J6X2R3</accession>
<evidence type="ECO:0000256" key="6">
    <source>
        <dbReference type="ARBA" id="ARBA00022989"/>
    </source>
</evidence>
<keyword evidence="4 9" id="KW-0812">Transmembrane</keyword>
<dbReference type="HAMAP" id="MF_00237">
    <property type="entry name" value="TatB"/>
    <property type="match status" value="1"/>
</dbReference>
<dbReference type="KEGG" id="asim:FE240_18745"/>
<dbReference type="PANTHER" id="PTHR33162:SF1">
    <property type="entry name" value="SEC-INDEPENDENT PROTEIN TRANSLOCASE PROTEIN TATA, CHLOROPLASTIC"/>
    <property type="match status" value="1"/>
</dbReference>